<dbReference type="InterPro" id="IPR019734">
    <property type="entry name" value="TPR_rpt"/>
</dbReference>
<evidence type="ECO:0000256" key="3">
    <source>
        <dbReference type="PROSITE-ProRule" id="PRU00339"/>
    </source>
</evidence>
<reference evidence="5 6" key="1">
    <citation type="submission" date="2018-06" db="EMBL/GenBank/DDBJ databases">
        <title>Comparative genomics reveals the genomic features of Rhizophagus irregularis, R. cerebriforme, R. diaphanum and Gigaspora rosea, and their symbiotic lifestyle signature.</title>
        <authorList>
            <person name="Morin E."/>
            <person name="San Clemente H."/>
            <person name="Chen E.C.H."/>
            <person name="De La Providencia I."/>
            <person name="Hainaut M."/>
            <person name="Kuo A."/>
            <person name="Kohler A."/>
            <person name="Murat C."/>
            <person name="Tang N."/>
            <person name="Roy S."/>
            <person name="Loubradou J."/>
            <person name="Henrissat B."/>
            <person name="Grigoriev I.V."/>
            <person name="Corradi N."/>
            <person name="Roux C."/>
            <person name="Martin F.M."/>
        </authorList>
    </citation>
    <scope>NUCLEOTIDE SEQUENCE [LARGE SCALE GENOMIC DNA]</scope>
    <source>
        <strain evidence="5 6">DAOM 194757</strain>
    </source>
</reference>
<dbReference type="InterPro" id="IPR011333">
    <property type="entry name" value="SKP1/BTB/POZ_sf"/>
</dbReference>
<dbReference type="Gene3D" id="1.25.40.10">
    <property type="entry name" value="Tetratricopeptide repeat domain"/>
    <property type="match status" value="4"/>
</dbReference>
<feature type="repeat" description="TPR" evidence="3">
    <location>
        <begin position="276"/>
        <end position="309"/>
    </location>
</feature>
<accession>A0A397UI61</accession>
<evidence type="ECO:0000259" key="4">
    <source>
        <dbReference type="Pfam" id="PF07707"/>
    </source>
</evidence>
<dbReference type="SMART" id="SM00028">
    <property type="entry name" value="TPR"/>
    <property type="match status" value="9"/>
</dbReference>
<dbReference type="Pfam" id="PF00515">
    <property type="entry name" value="TPR_1"/>
    <property type="match status" value="1"/>
</dbReference>
<dbReference type="SUPFAM" id="SSF48452">
    <property type="entry name" value="TPR-like"/>
    <property type="match status" value="1"/>
</dbReference>
<dbReference type="PROSITE" id="PS50293">
    <property type="entry name" value="TPR_REGION"/>
    <property type="match status" value="1"/>
</dbReference>
<sequence>MTTKFLEKLSSNLNELLTNGDEYNVIIEVGQVPNNRVFKAHSAILSSRCLYFKNKLKKVDPSDIFNLLIASNEFGLEELVKHIQPLLIENNAPWLRLNFSRVYQTSFKNDNFDALQQFCANIITRHPNIVFDSDDFITLSENILVSILKLDNLQIDEGLIWDHIIKWGIAQNRSFTPNPEQWSEADFLTLKNTLKNCLPLIRYFQISGKHIFEKVRPYQKILDPSLWADIEMKFMVPDQTITSRILPPRSPLLKPLPSRSDQSLTDNENDIELNNIFELRKRGKYYFKTKRYNKALKDLNKALEIGQDNLSILDLISILELRGESYFMIGDYKKALVDLNELNKLLSNSGMLAVRGLAYFLMGRHKEALVDFIKFLEIEPNGTGVFLIFRGEIYRKLGRYEEALADSTRALKVDPNNMITLTIRGLTYRLMGKHNEALADLNKLNELLKIDQNNASLLSDRGTTYFLMGRYKKALADFTKSLEIKHDTYNLTYRAEIYRQMGKYEEALEDLNNALKIDINSEITVLGIRGLTYRSMGKNNEAHADLAKFNKFLEFELNYARILVSRGKTYLMMGRYDDALKDLSNSLEILPNNVFALVHRAETYRLMGKCSEALTDLIKSLEIRPEDVEVIKAHKKLLTDMNKK</sequence>
<dbReference type="AlphaFoldDB" id="A0A397UI61"/>
<dbReference type="Pfam" id="PF07719">
    <property type="entry name" value="TPR_2"/>
    <property type="match status" value="1"/>
</dbReference>
<evidence type="ECO:0000256" key="1">
    <source>
        <dbReference type="ARBA" id="ARBA00022737"/>
    </source>
</evidence>
<dbReference type="PROSITE" id="PS50005">
    <property type="entry name" value="TPR"/>
    <property type="match status" value="5"/>
</dbReference>
<organism evidence="5 6">
    <name type="scientific">Gigaspora rosea</name>
    <dbReference type="NCBI Taxonomy" id="44941"/>
    <lineage>
        <taxon>Eukaryota</taxon>
        <taxon>Fungi</taxon>
        <taxon>Fungi incertae sedis</taxon>
        <taxon>Mucoromycota</taxon>
        <taxon>Glomeromycotina</taxon>
        <taxon>Glomeromycetes</taxon>
        <taxon>Diversisporales</taxon>
        <taxon>Gigasporaceae</taxon>
        <taxon>Gigaspora</taxon>
    </lineage>
</organism>
<feature type="repeat" description="TPR" evidence="3">
    <location>
        <begin position="384"/>
        <end position="417"/>
    </location>
</feature>
<dbReference type="PANTHER" id="PTHR44858">
    <property type="entry name" value="TETRATRICOPEPTIDE REPEAT PROTEIN 6"/>
    <property type="match status" value="1"/>
</dbReference>
<dbReference type="STRING" id="44941.A0A397UI61"/>
<name>A0A397UI61_9GLOM</name>
<comment type="caution">
    <text evidence="5">The sequence shown here is derived from an EMBL/GenBank/DDBJ whole genome shotgun (WGS) entry which is preliminary data.</text>
</comment>
<dbReference type="InterPro" id="IPR011705">
    <property type="entry name" value="BACK"/>
</dbReference>
<keyword evidence="6" id="KW-1185">Reference proteome</keyword>
<dbReference type="Proteomes" id="UP000266673">
    <property type="component" value="Unassembled WGS sequence"/>
</dbReference>
<dbReference type="InterPro" id="IPR011990">
    <property type="entry name" value="TPR-like_helical_dom_sf"/>
</dbReference>
<dbReference type="EMBL" id="QKWP01001463">
    <property type="protein sequence ID" value="RIB08777.1"/>
    <property type="molecule type" value="Genomic_DNA"/>
</dbReference>
<evidence type="ECO:0000256" key="2">
    <source>
        <dbReference type="ARBA" id="ARBA00022803"/>
    </source>
</evidence>
<dbReference type="SUPFAM" id="SSF54695">
    <property type="entry name" value="POZ domain"/>
    <property type="match status" value="1"/>
</dbReference>
<feature type="domain" description="BACK" evidence="4">
    <location>
        <begin position="111"/>
        <end position="170"/>
    </location>
</feature>
<dbReference type="Pfam" id="PF07707">
    <property type="entry name" value="BACK"/>
    <property type="match status" value="1"/>
</dbReference>
<dbReference type="OrthoDB" id="2116580at2759"/>
<dbReference type="InterPro" id="IPR050498">
    <property type="entry name" value="Ycf3"/>
</dbReference>
<dbReference type="Pfam" id="PF13181">
    <property type="entry name" value="TPR_8"/>
    <property type="match status" value="3"/>
</dbReference>
<gene>
    <name evidence="5" type="ORF">C2G38_2044865</name>
</gene>
<keyword evidence="1" id="KW-0677">Repeat</keyword>
<evidence type="ECO:0000313" key="5">
    <source>
        <dbReference type="EMBL" id="RIB08777.1"/>
    </source>
</evidence>
<dbReference type="Gene3D" id="3.30.710.10">
    <property type="entry name" value="Potassium Channel Kv1.1, Chain A"/>
    <property type="match status" value="1"/>
</dbReference>
<feature type="repeat" description="TPR" evidence="3">
    <location>
        <begin position="560"/>
        <end position="593"/>
    </location>
</feature>
<proteinExistence type="predicted"/>
<feature type="repeat" description="TPR" evidence="3">
    <location>
        <begin position="455"/>
        <end position="488"/>
    </location>
</feature>
<dbReference type="InterPro" id="IPR013105">
    <property type="entry name" value="TPR_2"/>
</dbReference>
<dbReference type="Gene3D" id="1.25.40.420">
    <property type="match status" value="1"/>
</dbReference>
<evidence type="ECO:0000313" key="6">
    <source>
        <dbReference type="Proteomes" id="UP000266673"/>
    </source>
</evidence>
<protein>
    <recommendedName>
        <fullName evidence="4">BACK domain-containing protein</fullName>
    </recommendedName>
</protein>
<keyword evidence="2 3" id="KW-0802">TPR repeat</keyword>
<dbReference type="PANTHER" id="PTHR44858:SF1">
    <property type="entry name" value="UDP-N-ACETYLGLUCOSAMINE--PEPTIDE N-ACETYLGLUCOSAMINYLTRANSFERASE SPINDLY-RELATED"/>
    <property type="match status" value="1"/>
</dbReference>
<dbReference type="SUPFAM" id="SSF81901">
    <property type="entry name" value="HCP-like"/>
    <property type="match status" value="1"/>
</dbReference>
<feature type="repeat" description="TPR" evidence="3">
    <location>
        <begin position="349"/>
        <end position="382"/>
    </location>
</feature>